<comment type="caution">
    <text evidence="1">The sequence shown here is derived from an EMBL/GenBank/DDBJ whole genome shotgun (WGS) entry which is preliminary data.</text>
</comment>
<reference evidence="1" key="1">
    <citation type="submission" date="2022-03" db="EMBL/GenBank/DDBJ databases">
        <authorList>
            <person name="Sayadi A."/>
        </authorList>
    </citation>
    <scope>NUCLEOTIDE SEQUENCE</scope>
</reference>
<organism evidence="1 2">
    <name type="scientific">Acanthoscelides obtectus</name>
    <name type="common">Bean weevil</name>
    <name type="synonym">Bruchus obtectus</name>
    <dbReference type="NCBI Taxonomy" id="200917"/>
    <lineage>
        <taxon>Eukaryota</taxon>
        <taxon>Metazoa</taxon>
        <taxon>Ecdysozoa</taxon>
        <taxon>Arthropoda</taxon>
        <taxon>Hexapoda</taxon>
        <taxon>Insecta</taxon>
        <taxon>Pterygota</taxon>
        <taxon>Neoptera</taxon>
        <taxon>Endopterygota</taxon>
        <taxon>Coleoptera</taxon>
        <taxon>Polyphaga</taxon>
        <taxon>Cucujiformia</taxon>
        <taxon>Chrysomeloidea</taxon>
        <taxon>Chrysomelidae</taxon>
        <taxon>Bruchinae</taxon>
        <taxon>Bruchini</taxon>
        <taxon>Acanthoscelides</taxon>
    </lineage>
</organism>
<gene>
    <name evidence="1" type="ORF">ACAOBT_LOCUS2848</name>
</gene>
<dbReference type="Proteomes" id="UP001152888">
    <property type="component" value="Unassembled WGS sequence"/>
</dbReference>
<proteinExistence type="predicted"/>
<dbReference type="EMBL" id="CAKOFQ010006679">
    <property type="protein sequence ID" value="CAH1958782.1"/>
    <property type="molecule type" value="Genomic_DNA"/>
</dbReference>
<keyword evidence="2" id="KW-1185">Reference proteome</keyword>
<evidence type="ECO:0000313" key="1">
    <source>
        <dbReference type="EMBL" id="CAH1958782.1"/>
    </source>
</evidence>
<accession>A0A9P0JTG7</accession>
<dbReference type="OrthoDB" id="6108017at2759"/>
<dbReference type="AlphaFoldDB" id="A0A9P0JTG7"/>
<name>A0A9P0JTG7_ACAOB</name>
<sequence length="41" mass="4509">MPLCGSPDLSRSSNGDYIYNSAAVRWKKSTEYGRVAERSGV</sequence>
<protein>
    <submittedName>
        <fullName evidence="1">Uncharacterized protein</fullName>
    </submittedName>
</protein>
<evidence type="ECO:0000313" key="2">
    <source>
        <dbReference type="Proteomes" id="UP001152888"/>
    </source>
</evidence>